<dbReference type="OrthoDB" id="25592at2759"/>
<dbReference type="GO" id="GO:0005524">
    <property type="term" value="F:ATP binding"/>
    <property type="evidence" value="ECO:0007669"/>
    <property type="project" value="InterPro"/>
</dbReference>
<dbReference type="Gene3D" id="1.10.510.10">
    <property type="entry name" value="Transferase(Phosphotransferase) domain 1"/>
    <property type="match status" value="1"/>
</dbReference>
<dbReference type="PANTHER" id="PTHR48011">
    <property type="entry name" value="CCR4-NOT TRANSCRIPTIONAL COMPLEX SUBUNIT CAF120-RELATED"/>
    <property type="match status" value="1"/>
</dbReference>
<dbReference type="InterPro" id="IPR052751">
    <property type="entry name" value="Plant_MAPKKK"/>
</dbReference>
<evidence type="ECO:0000313" key="3">
    <source>
        <dbReference type="Proteomes" id="UP000631114"/>
    </source>
</evidence>
<dbReference type="InterPro" id="IPR011009">
    <property type="entry name" value="Kinase-like_dom_sf"/>
</dbReference>
<dbReference type="InterPro" id="IPR000719">
    <property type="entry name" value="Prot_kinase_dom"/>
</dbReference>
<dbReference type="PROSITE" id="PS50011">
    <property type="entry name" value="PROTEIN_KINASE_DOM"/>
    <property type="match status" value="1"/>
</dbReference>
<protein>
    <recommendedName>
        <fullName evidence="1">Protein kinase domain-containing protein</fullName>
    </recommendedName>
</protein>
<sequence>MAVKSAKLGSSRSLQKENFILADLQGSPNVLGYYGDDVSIEKGRQFYNLFLEYASLGSIGDRVRRCSRVGLPKVEVKGFTKGILKGLKHVHKSNYVHCDLKLDNVLLVQTSDGVVPKLEDFGLAKGVGKKKQQGSLRGTPLYMALESIHYAEYEPK</sequence>
<dbReference type="PROSITE" id="PS00108">
    <property type="entry name" value="PROTEIN_KINASE_ST"/>
    <property type="match status" value="1"/>
</dbReference>
<dbReference type="InterPro" id="IPR008271">
    <property type="entry name" value="Ser/Thr_kinase_AS"/>
</dbReference>
<keyword evidence="3" id="KW-1185">Reference proteome</keyword>
<dbReference type="Pfam" id="PF00069">
    <property type="entry name" value="Pkinase"/>
    <property type="match status" value="1"/>
</dbReference>
<feature type="domain" description="Protein kinase" evidence="1">
    <location>
        <begin position="1"/>
        <end position="156"/>
    </location>
</feature>
<dbReference type="GO" id="GO:0007165">
    <property type="term" value="P:signal transduction"/>
    <property type="evidence" value="ECO:0007669"/>
    <property type="project" value="TreeGrafter"/>
</dbReference>
<dbReference type="Proteomes" id="UP000631114">
    <property type="component" value="Unassembled WGS sequence"/>
</dbReference>
<organism evidence="2 3">
    <name type="scientific">Coptis chinensis</name>
    <dbReference type="NCBI Taxonomy" id="261450"/>
    <lineage>
        <taxon>Eukaryota</taxon>
        <taxon>Viridiplantae</taxon>
        <taxon>Streptophyta</taxon>
        <taxon>Embryophyta</taxon>
        <taxon>Tracheophyta</taxon>
        <taxon>Spermatophyta</taxon>
        <taxon>Magnoliopsida</taxon>
        <taxon>Ranunculales</taxon>
        <taxon>Ranunculaceae</taxon>
        <taxon>Coptidoideae</taxon>
        <taxon>Coptis</taxon>
    </lineage>
</organism>
<evidence type="ECO:0000313" key="2">
    <source>
        <dbReference type="EMBL" id="KAF9588178.1"/>
    </source>
</evidence>
<dbReference type="EMBL" id="JADFTS010000009">
    <property type="protein sequence ID" value="KAF9588178.1"/>
    <property type="molecule type" value="Genomic_DNA"/>
</dbReference>
<dbReference type="AlphaFoldDB" id="A0A835GZV8"/>
<reference evidence="2 3" key="1">
    <citation type="submission" date="2020-10" db="EMBL/GenBank/DDBJ databases">
        <title>The Coptis chinensis genome and diversification of protoberbering-type alkaloids.</title>
        <authorList>
            <person name="Wang B."/>
            <person name="Shu S."/>
            <person name="Song C."/>
            <person name="Liu Y."/>
        </authorList>
    </citation>
    <scope>NUCLEOTIDE SEQUENCE [LARGE SCALE GENOMIC DNA]</scope>
    <source>
        <strain evidence="2">HL-2020</strain>
        <tissue evidence="2">Leaf</tissue>
    </source>
</reference>
<dbReference type="GO" id="GO:0004672">
    <property type="term" value="F:protein kinase activity"/>
    <property type="evidence" value="ECO:0007669"/>
    <property type="project" value="InterPro"/>
</dbReference>
<dbReference type="SUPFAM" id="SSF56112">
    <property type="entry name" value="Protein kinase-like (PK-like)"/>
    <property type="match status" value="1"/>
</dbReference>
<accession>A0A835GZV8</accession>
<evidence type="ECO:0000259" key="1">
    <source>
        <dbReference type="PROSITE" id="PS50011"/>
    </source>
</evidence>
<proteinExistence type="predicted"/>
<dbReference type="SMART" id="SM00220">
    <property type="entry name" value="S_TKc"/>
    <property type="match status" value="1"/>
</dbReference>
<gene>
    <name evidence="2" type="ORF">IFM89_007867</name>
</gene>
<comment type="caution">
    <text evidence="2">The sequence shown here is derived from an EMBL/GenBank/DDBJ whole genome shotgun (WGS) entry which is preliminary data.</text>
</comment>
<dbReference type="PANTHER" id="PTHR48011:SF18">
    <property type="entry name" value="MITOGEN-ACTIVATED PROTEIN KINASE KINASE KINASE 19-RELATED"/>
    <property type="match status" value="1"/>
</dbReference>
<name>A0A835GZV8_9MAGN</name>